<proteinExistence type="predicted"/>
<keyword evidence="1" id="KW-0472">Membrane</keyword>
<evidence type="ECO:0000313" key="2">
    <source>
        <dbReference type="EMBL" id="SHG20825.1"/>
    </source>
</evidence>
<feature type="transmembrane region" description="Helical" evidence="1">
    <location>
        <begin position="20"/>
        <end position="42"/>
    </location>
</feature>
<feature type="transmembrane region" description="Helical" evidence="1">
    <location>
        <begin position="48"/>
        <end position="67"/>
    </location>
</feature>
<dbReference type="RefSeq" id="WP_073419841.1">
    <property type="nucleotide sequence ID" value="NZ_FQVX01000002.1"/>
</dbReference>
<keyword evidence="3" id="KW-1185">Reference proteome</keyword>
<accession>A0A1M5HXX6</accession>
<protein>
    <recommendedName>
        <fullName evidence="4">PH domain-containing protein</fullName>
    </recommendedName>
</protein>
<evidence type="ECO:0000313" key="3">
    <source>
        <dbReference type="Proteomes" id="UP000184471"/>
    </source>
</evidence>
<evidence type="ECO:0008006" key="4">
    <source>
        <dbReference type="Google" id="ProtNLM"/>
    </source>
</evidence>
<keyword evidence="1" id="KW-0812">Transmembrane</keyword>
<sequence length="208" mass="21495">MTDRLHPGGVPRVPAGRRRLATAGAGLLLVAVCGLAAAWGRATLDTDGVAVAAAVSAVLLVVALRLWSRVRREVVTRPVLEGTVLTGRTPLGRHGVDLTRVHAAAVSWDAESRRVVALGLADDGGCAVVPWTQLQAMPDLAEVRRLLALRQEQRALVLPALVCAAWDLPALPGADATGPLPRDRVEQVLAGLTHAGSAAAVAAGILLA</sequence>
<gene>
    <name evidence="2" type="ORF">SAMN05444351_1796</name>
</gene>
<dbReference type="Proteomes" id="UP000184471">
    <property type="component" value="Unassembled WGS sequence"/>
</dbReference>
<keyword evidence="1" id="KW-1133">Transmembrane helix</keyword>
<evidence type="ECO:0000256" key="1">
    <source>
        <dbReference type="SAM" id="Phobius"/>
    </source>
</evidence>
<dbReference type="AlphaFoldDB" id="A0A1M5HXX6"/>
<dbReference type="STRING" id="1070870.SAMN05444351_1796"/>
<name>A0A1M5HXX6_9ACTN</name>
<dbReference type="EMBL" id="FQVX01000002">
    <property type="protein sequence ID" value="SHG20825.1"/>
    <property type="molecule type" value="Genomic_DNA"/>
</dbReference>
<dbReference type="OrthoDB" id="5197687at2"/>
<organism evidence="2 3">
    <name type="scientific">Geodermatophilus nigrescens</name>
    <dbReference type="NCBI Taxonomy" id="1070870"/>
    <lineage>
        <taxon>Bacteria</taxon>
        <taxon>Bacillati</taxon>
        <taxon>Actinomycetota</taxon>
        <taxon>Actinomycetes</taxon>
        <taxon>Geodermatophilales</taxon>
        <taxon>Geodermatophilaceae</taxon>
        <taxon>Geodermatophilus</taxon>
    </lineage>
</organism>
<reference evidence="2 3" key="1">
    <citation type="submission" date="2016-11" db="EMBL/GenBank/DDBJ databases">
        <authorList>
            <person name="Jaros S."/>
            <person name="Januszkiewicz K."/>
            <person name="Wedrychowicz H."/>
        </authorList>
    </citation>
    <scope>NUCLEOTIDE SEQUENCE [LARGE SCALE GENOMIC DNA]</scope>
    <source>
        <strain evidence="2 3">DSM 45408</strain>
    </source>
</reference>